<dbReference type="InterPro" id="IPR015943">
    <property type="entry name" value="WD40/YVTN_repeat-like_dom_sf"/>
</dbReference>
<reference evidence="4" key="1">
    <citation type="submission" date="2016-10" db="EMBL/GenBank/DDBJ databases">
        <authorList>
            <person name="Varghese N."/>
            <person name="Submissions S."/>
        </authorList>
    </citation>
    <scope>NUCLEOTIDE SEQUENCE [LARGE SCALE GENOMIC DNA]</scope>
    <source>
        <strain evidence="4">CGMCC 1.10783</strain>
    </source>
</reference>
<dbReference type="AlphaFoldDB" id="A0A1G8WGP1"/>
<feature type="chain" id="PRO_5039103241" description="BNR repeat-like domain-containing protein" evidence="2">
    <location>
        <begin position="25"/>
        <end position="761"/>
    </location>
</feature>
<dbReference type="Proteomes" id="UP000182130">
    <property type="component" value="Unassembled WGS sequence"/>
</dbReference>
<dbReference type="EMBL" id="FNEI01000016">
    <property type="protein sequence ID" value="SDJ77356.1"/>
    <property type="molecule type" value="Genomic_DNA"/>
</dbReference>
<name>A0A1G8WGP1_9MICC</name>
<dbReference type="CDD" id="cd15482">
    <property type="entry name" value="Sialidase_non-viral"/>
    <property type="match status" value="1"/>
</dbReference>
<evidence type="ECO:0000313" key="3">
    <source>
        <dbReference type="EMBL" id="SDJ77356.1"/>
    </source>
</evidence>
<evidence type="ECO:0008006" key="5">
    <source>
        <dbReference type="Google" id="ProtNLM"/>
    </source>
</evidence>
<keyword evidence="2" id="KW-0732">Signal</keyword>
<dbReference type="RefSeq" id="WP_074590891.1">
    <property type="nucleotide sequence ID" value="NZ_FNEI01000016.1"/>
</dbReference>
<evidence type="ECO:0000313" key="4">
    <source>
        <dbReference type="Proteomes" id="UP000182130"/>
    </source>
</evidence>
<sequence>MKTTQRPFAVLAVLLLLTATGCTDGLFKDPSRLEFNTSGMDSDAAKTPFLRMGTDVLKSDGTNVMLAAGGRDAGGARRLVWNSSDAGRTWVPALFDGKELNSRPYAFIRGNGQWLALIPEDNRLRGYSSKDGRAFSKTGGALELPQGSTKLGALWTRNAWTVVTAKKSRITIHRSGDGSGWTSITPKGLPGTEDTSIYAAAASASTLVLGGQTDGPGGKIRARAFASGDGGTTWRDISPDASKAAPRNSGFRSVSWDGKAFRFLGFGWPEDSWPGQTARGLDASWAPGGASKGKWNVALDTSWADGEDDFPWVFGRSAAPNRQGMLTVAGNGGGAEYKFLQRATAGGWKETALPKIGREQFLYPEDTAQVPEGTLLATSFGDDGTFRPRIYLFSGNGTAQERSPQLQPLAPGAPVVSRFVSAEGKTFALGSIGRQTALWESTDGKDFSRHTVLTLGATQMFTSMSSTPHGDIMSGMEDAWNNSDTLIWSRKPGGAWSGHSGDIFSAEAGVDHAAVESTLSTVHGFLVAGSYADEDGSSTSAGLAMSKDGRSWKRIDAPSFAGKEDNDRAIHVLMETPGKTFLAGGFMEKDIKNAPVVWRSADAKSWTPVALAKVKGFTDSKVLGLAVGRTMTVALVYAEQEGKGSRYVLYGSTDQGKTWTSGTALPEALGREAYGPVHLLQNGDGFAVTGTMGTPQEQKPFLYTSPDGKEFQAKELKHGAFGNGSVAINAATVQHGKLLLSGFAGEPDSREQFALTVNVPR</sequence>
<evidence type="ECO:0000256" key="1">
    <source>
        <dbReference type="SAM" id="MobiDB-lite"/>
    </source>
</evidence>
<feature type="signal peptide" evidence="2">
    <location>
        <begin position="1"/>
        <end position="24"/>
    </location>
</feature>
<gene>
    <name evidence="3" type="ORF">SAMN05216555_11679</name>
</gene>
<dbReference type="InterPro" id="IPR036278">
    <property type="entry name" value="Sialidase_sf"/>
</dbReference>
<protein>
    <recommendedName>
        <fullName evidence="5">BNR repeat-like domain-containing protein</fullName>
    </recommendedName>
</protein>
<feature type="region of interest" description="Disordered" evidence="1">
    <location>
        <begin position="225"/>
        <end position="249"/>
    </location>
</feature>
<keyword evidence="4" id="KW-1185">Reference proteome</keyword>
<dbReference type="PROSITE" id="PS51257">
    <property type="entry name" value="PROKAR_LIPOPROTEIN"/>
    <property type="match status" value="1"/>
</dbReference>
<organism evidence="3 4">
    <name type="scientific">Arthrobacter cupressi</name>
    <dbReference type="NCBI Taxonomy" id="1045773"/>
    <lineage>
        <taxon>Bacteria</taxon>
        <taxon>Bacillati</taxon>
        <taxon>Actinomycetota</taxon>
        <taxon>Actinomycetes</taxon>
        <taxon>Micrococcales</taxon>
        <taxon>Micrococcaceae</taxon>
        <taxon>Arthrobacter</taxon>
    </lineage>
</organism>
<dbReference type="OrthoDB" id="4894058at2"/>
<accession>A0A1G8WGP1</accession>
<evidence type="ECO:0000256" key="2">
    <source>
        <dbReference type="SAM" id="SignalP"/>
    </source>
</evidence>
<dbReference type="SUPFAM" id="SSF50939">
    <property type="entry name" value="Sialidases"/>
    <property type="match status" value="2"/>
</dbReference>
<dbReference type="Gene3D" id="2.120.10.10">
    <property type="match status" value="1"/>
</dbReference>
<proteinExistence type="predicted"/>
<dbReference type="Gene3D" id="2.130.10.10">
    <property type="entry name" value="YVTN repeat-like/Quinoprotein amine dehydrogenase"/>
    <property type="match status" value="1"/>
</dbReference>